<evidence type="ECO:0000313" key="2">
    <source>
        <dbReference type="Proteomes" id="UP000178880"/>
    </source>
</evidence>
<dbReference type="Proteomes" id="UP000178880">
    <property type="component" value="Unassembled WGS sequence"/>
</dbReference>
<name>A0A1G2CHM0_9BACT</name>
<dbReference type="AlphaFoldDB" id="A0A1G2CHM0"/>
<accession>A0A1G2CHM0</accession>
<protein>
    <submittedName>
        <fullName evidence="1">Uncharacterized protein</fullName>
    </submittedName>
</protein>
<organism evidence="1 2">
    <name type="scientific">Candidatus Liptonbacteria bacterium RIFCSPLOWO2_01_FULL_52_25</name>
    <dbReference type="NCBI Taxonomy" id="1798650"/>
    <lineage>
        <taxon>Bacteria</taxon>
        <taxon>Candidatus Liptoniibacteriota</taxon>
    </lineage>
</organism>
<reference evidence="1 2" key="1">
    <citation type="journal article" date="2016" name="Nat. Commun.">
        <title>Thousands of microbial genomes shed light on interconnected biogeochemical processes in an aquifer system.</title>
        <authorList>
            <person name="Anantharaman K."/>
            <person name="Brown C.T."/>
            <person name="Hug L.A."/>
            <person name="Sharon I."/>
            <person name="Castelle C.J."/>
            <person name="Probst A.J."/>
            <person name="Thomas B.C."/>
            <person name="Singh A."/>
            <person name="Wilkins M.J."/>
            <person name="Karaoz U."/>
            <person name="Brodie E.L."/>
            <person name="Williams K.H."/>
            <person name="Hubbard S.S."/>
            <person name="Banfield J.F."/>
        </authorList>
    </citation>
    <scope>NUCLEOTIDE SEQUENCE [LARGE SCALE GENOMIC DNA]</scope>
</reference>
<comment type="caution">
    <text evidence="1">The sequence shown here is derived from an EMBL/GenBank/DDBJ whole genome shotgun (WGS) entry which is preliminary data.</text>
</comment>
<evidence type="ECO:0000313" key="1">
    <source>
        <dbReference type="EMBL" id="OGY99907.1"/>
    </source>
</evidence>
<dbReference type="EMBL" id="MHLA01000012">
    <property type="protein sequence ID" value="OGY99907.1"/>
    <property type="molecule type" value="Genomic_DNA"/>
</dbReference>
<dbReference type="STRING" id="1798650.A2945_05400"/>
<gene>
    <name evidence="1" type="ORF">A2945_05400</name>
</gene>
<sequence>MAVVPNITVLSVSAKFVPVITTVAPLGPTSGDVAVIFGDPVGGAGDGTTNGSLLEIPKLAFITVTILIPGTASVGTVNVIEVPLEERPEMDLVPKLTVLSAGEKPVPVIVTDVPTAPYAGVKRVTVGAPPETVVKVTEAVVTFLATKSTTTLAL</sequence>
<proteinExistence type="predicted"/>